<dbReference type="EMBL" id="KV423955">
    <property type="protein sequence ID" value="KZT58122.1"/>
    <property type="molecule type" value="Genomic_DNA"/>
</dbReference>
<sequence>MQVFGIGILLTALAAAIQLPLHFDPSYGSKSSSPGQAAAPLTSSTPQLSLSDVSSDQYTISTHERFAGYALRIKRTEWWCDPSVWSWTGYLDVDGGAKHMFFYFFESRRAPAEDPLLMWINGGPGCSASLGLFMELGPCKINDHGNDTIPRIESWNERANVFFLDQPVGVGFSYAEYGETVETTEDAARNVAAFVWLFMETFTEYKGREFHMAGESYGGRYLPVFASEIVDRNKRATSNGLQEINLKSVMIGNGDTDHINMYPSIYKMLCTNASLPPVLSIGECVRMKRALPRCMQMATASCVDILDELACQAAQRVCSAELEQPFFTSKINSYDMSKPCEGYGSAPEMLCYSYTARIGKYLNMNSTRKLLGVDDEVTHFSACSFEVGALFERRMDRYAPGSYFIAGLLERGVSVLIYVGVYDAICNFIANRELTERLEWHGKEAYNAEPTRPWFVDGEPAGITKGWKGLTYANVAGAGHMVPYDKPVQALAMLNRWLENRTL</sequence>
<evidence type="ECO:0000256" key="1">
    <source>
        <dbReference type="ARBA" id="ARBA00009431"/>
    </source>
</evidence>
<dbReference type="PRINTS" id="PR00724">
    <property type="entry name" value="CRBOXYPTASEC"/>
</dbReference>
<dbReference type="GO" id="GO:0006508">
    <property type="term" value="P:proteolysis"/>
    <property type="evidence" value="ECO:0007669"/>
    <property type="project" value="UniProtKB-KW"/>
</dbReference>
<accession>A0A165GIS5</accession>
<keyword evidence="6" id="KW-0325">Glycoprotein</keyword>
<dbReference type="Pfam" id="PF00450">
    <property type="entry name" value="Peptidase_S10"/>
    <property type="match status" value="1"/>
</dbReference>
<feature type="chain" id="PRO_5007748390" description="Carboxypeptidase" evidence="7">
    <location>
        <begin position="17"/>
        <end position="503"/>
    </location>
</feature>
<dbReference type="SUPFAM" id="SSF53474">
    <property type="entry name" value="alpha/beta-Hydrolases"/>
    <property type="match status" value="1"/>
</dbReference>
<dbReference type="Proteomes" id="UP000076842">
    <property type="component" value="Unassembled WGS sequence"/>
</dbReference>
<reference evidence="8 9" key="1">
    <citation type="journal article" date="2016" name="Mol. Biol. Evol.">
        <title>Comparative Genomics of Early-Diverging Mushroom-Forming Fungi Provides Insights into the Origins of Lignocellulose Decay Capabilities.</title>
        <authorList>
            <person name="Nagy L.G."/>
            <person name="Riley R."/>
            <person name="Tritt A."/>
            <person name="Adam C."/>
            <person name="Daum C."/>
            <person name="Floudas D."/>
            <person name="Sun H."/>
            <person name="Yadav J.S."/>
            <person name="Pangilinan J."/>
            <person name="Larsson K.H."/>
            <person name="Matsuura K."/>
            <person name="Barry K."/>
            <person name="Labutti K."/>
            <person name="Kuo R."/>
            <person name="Ohm R.A."/>
            <person name="Bhattacharya S.S."/>
            <person name="Shirouzu T."/>
            <person name="Yoshinaga Y."/>
            <person name="Martin F.M."/>
            <person name="Grigoriev I.V."/>
            <person name="Hibbett D.S."/>
        </authorList>
    </citation>
    <scope>NUCLEOTIDE SEQUENCE [LARGE SCALE GENOMIC DNA]</scope>
    <source>
        <strain evidence="8 9">HHB12733</strain>
    </source>
</reference>
<dbReference type="InterPro" id="IPR033124">
    <property type="entry name" value="Ser_caboxypep_his_AS"/>
</dbReference>
<dbReference type="PROSITE" id="PS00560">
    <property type="entry name" value="CARBOXYPEPT_SER_HIS"/>
    <property type="match status" value="1"/>
</dbReference>
<dbReference type="PANTHER" id="PTHR11802:SF113">
    <property type="entry name" value="SERINE CARBOXYPEPTIDASE CTSA-4.1"/>
    <property type="match status" value="1"/>
</dbReference>
<dbReference type="Gene3D" id="1.10.287.410">
    <property type="match status" value="1"/>
</dbReference>
<evidence type="ECO:0000256" key="7">
    <source>
        <dbReference type="RuleBase" id="RU361156"/>
    </source>
</evidence>
<dbReference type="GO" id="GO:0000324">
    <property type="term" value="C:fungal-type vacuole"/>
    <property type="evidence" value="ECO:0007669"/>
    <property type="project" value="TreeGrafter"/>
</dbReference>
<dbReference type="Gene3D" id="3.40.50.1820">
    <property type="entry name" value="alpha/beta hydrolase"/>
    <property type="match status" value="1"/>
</dbReference>
<evidence type="ECO:0000256" key="4">
    <source>
        <dbReference type="ARBA" id="ARBA00022729"/>
    </source>
</evidence>
<proteinExistence type="inferred from homology"/>
<keyword evidence="3 7" id="KW-0645">Protease</keyword>
<dbReference type="InterPro" id="IPR018202">
    <property type="entry name" value="Ser_caboxypep_ser_AS"/>
</dbReference>
<evidence type="ECO:0000256" key="6">
    <source>
        <dbReference type="ARBA" id="ARBA00023180"/>
    </source>
</evidence>
<comment type="similarity">
    <text evidence="1 7">Belongs to the peptidase S10 family.</text>
</comment>
<dbReference type="InterPro" id="IPR001563">
    <property type="entry name" value="Peptidase_S10"/>
</dbReference>
<dbReference type="OrthoDB" id="443318at2759"/>
<keyword evidence="5 7" id="KW-0378">Hydrolase</keyword>
<keyword evidence="9" id="KW-1185">Reference proteome</keyword>
<dbReference type="AlphaFoldDB" id="A0A165GIS5"/>
<dbReference type="PROSITE" id="PS00131">
    <property type="entry name" value="CARBOXYPEPT_SER_SER"/>
    <property type="match status" value="1"/>
</dbReference>
<keyword evidence="2 7" id="KW-0121">Carboxypeptidase</keyword>
<dbReference type="EC" id="3.4.16.-" evidence="7"/>
<evidence type="ECO:0000256" key="3">
    <source>
        <dbReference type="ARBA" id="ARBA00022670"/>
    </source>
</evidence>
<dbReference type="GO" id="GO:0004185">
    <property type="term" value="F:serine-type carboxypeptidase activity"/>
    <property type="evidence" value="ECO:0007669"/>
    <property type="project" value="UniProtKB-UniRule"/>
</dbReference>
<protein>
    <recommendedName>
        <fullName evidence="7">Carboxypeptidase</fullName>
        <ecNumber evidence="7">3.4.16.-</ecNumber>
    </recommendedName>
</protein>
<evidence type="ECO:0000313" key="9">
    <source>
        <dbReference type="Proteomes" id="UP000076842"/>
    </source>
</evidence>
<keyword evidence="4 7" id="KW-0732">Signal</keyword>
<dbReference type="InterPro" id="IPR029058">
    <property type="entry name" value="AB_hydrolase_fold"/>
</dbReference>
<evidence type="ECO:0000313" key="8">
    <source>
        <dbReference type="EMBL" id="KZT58122.1"/>
    </source>
</evidence>
<dbReference type="InParanoid" id="A0A165GIS5"/>
<feature type="signal peptide" evidence="7">
    <location>
        <begin position="1"/>
        <end position="16"/>
    </location>
</feature>
<dbReference type="PANTHER" id="PTHR11802">
    <property type="entry name" value="SERINE PROTEASE FAMILY S10 SERINE CARBOXYPEPTIDASE"/>
    <property type="match status" value="1"/>
</dbReference>
<dbReference type="STRING" id="1353952.A0A165GIS5"/>
<evidence type="ECO:0000256" key="5">
    <source>
        <dbReference type="ARBA" id="ARBA00022801"/>
    </source>
</evidence>
<gene>
    <name evidence="8" type="ORF">CALCODRAFT_482654</name>
</gene>
<organism evidence="8 9">
    <name type="scientific">Calocera cornea HHB12733</name>
    <dbReference type="NCBI Taxonomy" id="1353952"/>
    <lineage>
        <taxon>Eukaryota</taxon>
        <taxon>Fungi</taxon>
        <taxon>Dikarya</taxon>
        <taxon>Basidiomycota</taxon>
        <taxon>Agaricomycotina</taxon>
        <taxon>Dacrymycetes</taxon>
        <taxon>Dacrymycetales</taxon>
        <taxon>Dacrymycetaceae</taxon>
        <taxon>Calocera</taxon>
    </lineage>
</organism>
<evidence type="ECO:0000256" key="2">
    <source>
        <dbReference type="ARBA" id="ARBA00022645"/>
    </source>
</evidence>
<name>A0A165GIS5_9BASI</name>